<protein>
    <recommendedName>
        <fullName evidence="7">Obg domain-containing protein</fullName>
    </recommendedName>
</protein>
<comment type="caution">
    <text evidence="6">The sequence shown here is derived from an EMBL/GenBank/DDBJ whole genome shotgun (WGS) entry which is preliminary data.</text>
</comment>
<dbReference type="InterPro" id="IPR006073">
    <property type="entry name" value="GTP-bd"/>
</dbReference>
<dbReference type="GO" id="GO:0000287">
    <property type="term" value="F:magnesium ion binding"/>
    <property type="evidence" value="ECO:0007669"/>
    <property type="project" value="InterPro"/>
</dbReference>
<feature type="non-terminal residue" evidence="6">
    <location>
        <position position="207"/>
    </location>
</feature>
<evidence type="ECO:0000256" key="1">
    <source>
        <dbReference type="ARBA" id="ARBA00007699"/>
    </source>
</evidence>
<dbReference type="InterPro" id="IPR036726">
    <property type="entry name" value="GTP1_OBG_dom_sf"/>
</dbReference>
<evidence type="ECO:0000259" key="4">
    <source>
        <dbReference type="PROSITE" id="PS51710"/>
    </source>
</evidence>
<dbReference type="SUPFAM" id="SSF82051">
    <property type="entry name" value="Obg GTP-binding protein N-terminal domain"/>
    <property type="match status" value="1"/>
</dbReference>
<dbReference type="GO" id="GO:0003924">
    <property type="term" value="F:GTPase activity"/>
    <property type="evidence" value="ECO:0007669"/>
    <property type="project" value="InterPro"/>
</dbReference>
<dbReference type="InterPro" id="IPR045086">
    <property type="entry name" value="OBG_GTPase"/>
</dbReference>
<dbReference type="PROSITE" id="PS51883">
    <property type="entry name" value="OBG"/>
    <property type="match status" value="1"/>
</dbReference>
<accession>A0A0F9C887</accession>
<dbReference type="EMBL" id="LAZR01037315">
    <property type="protein sequence ID" value="KKL22527.1"/>
    <property type="molecule type" value="Genomic_DNA"/>
</dbReference>
<dbReference type="Pfam" id="PF01018">
    <property type="entry name" value="GTP1_OBG"/>
    <property type="match status" value="1"/>
</dbReference>
<dbReference type="PANTHER" id="PTHR11702:SF31">
    <property type="entry name" value="MITOCHONDRIAL RIBOSOME-ASSOCIATED GTPASE 2"/>
    <property type="match status" value="1"/>
</dbReference>
<dbReference type="InterPro" id="IPR031167">
    <property type="entry name" value="G_OBG"/>
</dbReference>
<evidence type="ECO:0000313" key="6">
    <source>
        <dbReference type="EMBL" id="KKL22527.1"/>
    </source>
</evidence>
<gene>
    <name evidence="6" type="ORF">LCGC14_2434570</name>
</gene>
<dbReference type="PANTHER" id="PTHR11702">
    <property type="entry name" value="DEVELOPMENTALLY REGULATED GTP-BINDING PROTEIN-RELATED"/>
    <property type="match status" value="1"/>
</dbReference>
<dbReference type="AlphaFoldDB" id="A0A0F9C887"/>
<dbReference type="SUPFAM" id="SSF52540">
    <property type="entry name" value="P-loop containing nucleoside triphosphate hydrolases"/>
    <property type="match status" value="1"/>
</dbReference>
<keyword evidence="3" id="KW-0342">GTP-binding</keyword>
<dbReference type="Pfam" id="PF01926">
    <property type="entry name" value="MMR_HSR1"/>
    <property type="match status" value="1"/>
</dbReference>
<dbReference type="InterPro" id="IPR006169">
    <property type="entry name" value="GTP1_OBG_dom"/>
</dbReference>
<comment type="similarity">
    <text evidence="1">Belongs to the TRAFAC class OBG-HflX-like GTPase superfamily. OBG GTPase family.</text>
</comment>
<dbReference type="InterPro" id="IPR014100">
    <property type="entry name" value="GTP-bd_Obg/CgtA"/>
</dbReference>
<dbReference type="GO" id="GO:0005525">
    <property type="term" value="F:GTP binding"/>
    <property type="evidence" value="ECO:0007669"/>
    <property type="project" value="UniProtKB-KW"/>
</dbReference>
<evidence type="ECO:0000256" key="3">
    <source>
        <dbReference type="ARBA" id="ARBA00023134"/>
    </source>
</evidence>
<evidence type="ECO:0000256" key="2">
    <source>
        <dbReference type="ARBA" id="ARBA00022741"/>
    </source>
</evidence>
<dbReference type="InterPro" id="IPR027417">
    <property type="entry name" value="P-loop_NTPase"/>
</dbReference>
<dbReference type="PRINTS" id="PR00326">
    <property type="entry name" value="GTP1OBG"/>
</dbReference>
<reference evidence="6" key="1">
    <citation type="journal article" date="2015" name="Nature">
        <title>Complex archaea that bridge the gap between prokaryotes and eukaryotes.</title>
        <authorList>
            <person name="Spang A."/>
            <person name="Saw J.H."/>
            <person name="Jorgensen S.L."/>
            <person name="Zaremba-Niedzwiedzka K."/>
            <person name="Martijn J."/>
            <person name="Lind A.E."/>
            <person name="van Eijk R."/>
            <person name="Schleper C."/>
            <person name="Guy L."/>
            <person name="Ettema T.J."/>
        </authorList>
    </citation>
    <scope>NUCLEOTIDE SEQUENCE</scope>
</reference>
<feature type="domain" description="OBG-type G" evidence="4">
    <location>
        <begin position="160"/>
        <end position="207"/>
    </location>
</feature>
<sequence>MQFIDYVTINVQSGKGGPGCTSFRREKFVPRGGPDGGNGGRGGHVIFRANPQMGTLLDLRYQRVYKAENGRHGQGQKKFGRDGKDCVIEVPVGTVLKDAGSEELIFDLDEPGAEFVLAQGGKGGLGNSNFANSVNQAPRYSQPGLPGQERHLLIELKLLADVGLLGLPNAGKSTLISVISNARPKIADYPFTTLVPNLGVVKYEDHR</sequence>
<dbReference type="Gene3D" id="2.70.210.12">
    <property type="entry name" value="GTP1/OBG domain"/>
    <property type="match status" value="1"/>
</dbReference>
<dbReference type="NCBIfam" id="NF008956">
    <property type="entry name" value="PRK12299.1"/>
    <property type="match status" value="1"/>
</dbReference>
<organism evidence="6">
    <name type="scientific">marine sediment metagenome</name>
    <dbReference type="NCBI Taxonomy" id="412755"/>
    <lineage>
        <taxon>unclassified sequences</taxon>
        <taxon>metagenomes</taxon>
        <taxon>ecological metagenomes</taxon>
    </lineage>
</organism>
<evidence type="ECO:0008006" key="7">
    <source>
        <dbReference type="Google" id="ProtNLM"/>
    </source>
</evidence>
<dbReference type="FunFam" id="2.70.210.12:FF:000001">
    <property type="entry name" value="GTPase Obg"/>
    <property type="match status" value="1"/>
</dbReference>
<proteinExistence type="inferred from homology"/>
<dbReference type="Gene3D" id="3.40.50.300">
    <property type="entry name" value="P-loop containing nucleotide triphosphate hydrolases"/>
    <property type="match status" value="1"/>
</dbReference>
<dbReference type="NCBIfam" id="TIGR02729">
    <property type="entry name" value="Obg_CgtA"/>
    <property type="match status" value="1"/>
</dbReference>
<evidence type="ECO:0000259" key="5">
    <source>
        <dbReference type="PROSITE" id="PS51883"/>
    </source>
</evidence>
<feature type="domain" description="Obg" evidence="5">
    <location>
        <begin position="1"/>
        <end position="159"/>
    </location>
</feature>
<name>A0A0F9C887_9ZZZZ</name>
<keyword evidence="2" id="KW-0547">Nucleotide-binding</keyword>
<dbReference type="PROSITE" id="PS51710">
    <property type="entry name" value="G_OBG"/>
    <property type="match status" value="1"/>
</dbReference>